<feature type="region of interest" description="Disordered" evidence="2">
    <location>
        <begin position="445"/>
        <end position="481"/>
    </location>
</feature>
<evidence type="ECO:0000313" key="3">
    <source>
        <dbReference type="EMBL" id="CUG63218.1"/>
    </source>
</evidence>
<name>A0A0S4J2W6_BODSA</name>
<reference evidence="4" key="1">
    <citation type="submission" date="2015-09" db="EMBL/GenBank/DDBJ databases">
        <authorList>
            <consortium name="Pathogen Informatics"/>
        </authorList>
    </citation>
    <scope>NUCLEOTIDE SEQUENCE [LARGE SCALE GENOMIC DNA]</scope>
    <source>
        <strain evidence="4">Lake Konstanz</strain>
    </source>
</reference>
<organism evidence="3 4">
    <name type="scientific">Bodo saltans</name>
    <name type="common">Flagellated protozoan</name>
    <dbReference type="NCBI Taxonomy" id="75058"/>
    <lineage>
        <taxon>Eukaryota</taxon>
        <taxon>Discoba</taxon>
        <taxon>Euglenozoa</taxon>
        <taxon>Kinetoplastea</taxon>
        <taxon>Metakinetoplastina</taxon>
        <taxon>Eubodonida</taxon>
        <taxon>Bodonidae</taxon>
        <taxon>Bodo</taxon>
    </lineage>
</organism>
<feature type="region of interest" description="Disordered" evidence="2">
    <location>
        <begin position="359"/>
        <end position="388"/>
    </location>
</feature>
<dbReference type="Proteomes" id="UP000051952">
    <property type="component" value="Unassembled WGS sequence"/>
</dbReference>
<feature type="compositionally biased region" description="Low complexity" evidence="2">
    <location>
        <begin position="359"/>
        <end position="382"/>
    </location>
</feature>
<dbReference type="AlphaFoldDB" id="A0A0S4J2W6"/>
<sequence length="481" mass="52813">MRSDGTIKFLRDAASLELLARSAPSLPLLPEDMFASAGPSSAATSRSVSRANLLAPLGSQPQNTSAYASLPSPLAQALLERNFSDVSRGDDVGLGRPSVSVLSGHHLQHHHISIDEAMNKGSKLAPMDHDIRAIATNGIQELREEEMARLCVPASNLGLRQSAIALEASMRDRILELHAKANSMGRFEFGQRAQRIFNDIMYEMIRQVGVQCVERAKLLATIWTRSSEIINALSAMFLDERERHSSAENKLKDELRASRKDYLLVVQQLERMVEQEFEAQTALLADSEKRETELTVQINGLKDELQASLAKLKETERVHRLAQFQKVRPLGSVDTYGLDTLPALETGTPFGEVHTASSSASLKAAPSAKSLNKPRRSSSAIEDAVDDEEEITPQLVASLKAELQRQRVLLLDAVEEVRSLKGDAPNSQTKGIMAVPMTVEVGLDPCEELATESDSEEDDDTASVKSLARRGSRSSRRMKKK</sequence>
<proteinExistence type="predicted"/>
<dbReference type="PANTHER" id="PTHR34894">
    <property type="entry name" value="SAM-DEPENDENT METHYLTRANSFERASE RSMI, CONSERVED SITE"/>
    <property type="match status" value="1"/>
</dbReference>
<dbReference type="VEuPathDB" id="TriTrypDB:BSAL_82295"/>
<evidence type="ECO:0000256" key="2">
    <source>
        <dbReference type="SAM" id="MobiDB-lite"/>
    </source>
</evidence>
<feature type="compositionally biased region" description="Acidic residues" evidence="2">
    <location>
        <begin position="445"/>
        <end position="461"/>
    </location>
</feature>
<keyword evidence="4" id="KW-1185">Reference proteome</keyword>
<accession>A0A0S4J2W6</accession>
<feature type="compositionally biased region" description="Basic residues" evidence="2">
    <location>
        <begin position="467"/>
        <end position="481"/>
    </location>
</feature>
<dbReference type="PANTHER" id="PTHR34894:SF5">
    <property type="entry name" value="EF-HAND DOMAIN-CONTAINING PROTEIN"/>
    <property type="match status" value="1"/>
</dbReference>
<feature type="coiled-coil region" evidence="1">
    <location>
        <begin position="252"/>
        <end position="318"/>
    </location>
</feature>
<gene>
    <name evidence="3" type="ORF">BSAL_82295</name>
</gene>
<protein>
    <submittedName>
        <fullName evidence="3">Dynein light chain, putative</fullName>
    </submittedName>
</protein>
<evidence type="ECO:0000313" key="4">
    <source>
        <dbReference type="Proteomes" id="UP000051952"/>
    </source>
</evidence>
<dbReference type="EMBL" id="CYKH01000904">
    <property type="protein sequence ID" value="CUG63218.1"/>
    <property type="molecule type" value="Genomic_DNA"/>
</dbReference>
<evidence type="ECO:0000256" key="1">
    <source>
        <dbReference type="SAM" id="Coils"/>
    </source>
</evidence>
<keyword evidence="1" id="KW-0175">Coiled coil</keyword>